<name>G0W3F4_NAUDC</name>
<proteinExistence type="predicted"/>
<organism evidence="2 3">
    <name type="scientific">Naumovozyma dairenensis (strain ATCC 10597 / BCRC 20456 / CBS 421 / NBRC 0211 / NRRL Y-12639)</name>
    <name type="common">Saccharomyces dairenensis</name>
    <dbReference type="NCBI Taxonomy" id="1071378"/>
    <lineage>
        <taxon>Eukaryota</taxon>
        <taxon>Fungi</taxon>
        <taxon>Dikarya</taxon>
        <taxon>Ascomycota</taxon>
        <taxon>Saccharomycotina</taxon>
        <taxon>Saccharomycetes</taxon>
        <taxon>Saccharomycetales</taxon>
        <taxon>Saccharomycetaceae</taxon>
        <taxon>Naumovozyma</taxon>
    </lineage>
</organism>
<evidence type="ECO:0000313" key="2">
    <source>
        <dbReference type="EMBL" id="CCD22342.1"/>
    </source>
</evidence>
<dbReference type="GeneID" id="11494264"/>
<gene>
    <name evidence="2" type="primary">NDAI0A01840</name>
    <name evidence="2" type="ordered locus">NDAI_0A01840</name>
</gene>
<reference evidence="2 3" key="1">
    <citation type="journal article" date="2011" name="Proc. Natl. Acad. Sci. U.S.A.">
        <title>Evolutionary erosion of yeast sex chromosomes by mating-type switching accidents.</title>
        <authorList>
            <person name="Gordon J.L."/>
            <person name="Armisen D."/>
            <person name="Proux-Wera E."/>
            <person name="Oheigeartaigh S.S."/>
            <person name="Byrne K.P."/>
            <person name="Wolfe K.H."/>
        </authorList>
    </citation>
    <scope>NUCLEOTIDE SEQUENCE [LARGE SCALE GENOMIC DNA]</scope>
    <source>
        <strain evidence="3">ATCC 10597 / BCRC 20456 / CBS 421 / NBRC 0211 / NRRL Y-12639</strain>
    </source>
</reference>
<dbReference type="KEGG" id="ndi:NDAI_0A01840"/>
<evidence type="ECO:0008006" key="4">
    <source>
        <dbReference type="Google" id="ProtNLM"/>
    </source>
</evidence>
<keyword evidence="3" id="KW-1185">Reference proteome</keyword>
<evidence type="ECO:0000313" key="3">
    <source>
        <dbReference type="Proteomes" id="UP000000689"/>
    </source>
</evidence>
<dbReference type="AlphaFoldDB" id="G0W3F4"/>
<feature type="chain" id="PRO_5003410945" description="Secreted protein" evidence="1">
    <location>
        <begin position="19"/>
        <end position="157"/>
    </location>
</feature>
<keyword evidence="1" id="KW-0732">Signal</keyword>
<dbReference type="RefSeq" id="XP_003667585.1">
    <property type="nucleotide sequence ID" value="XM_003667537.1"/>
</dbReference>
<sequence length="157" mass="17736">MFFFFLLLFLLLFHGKHSKKPLMGVRHVGRTTGPAGQADGQMGTPDQFQFQFQFLVRGKPERRTNTPLATVLHCLSLCKVEKSLGVGTMTDRPTDPLTDRQTTGLPVCPSARLPACHSVSLSSSIYVHIIKIEKAKKKTVEFRTWRNWEGHQKGKEK</sequence>
<accession>G0W3F4</accession>
<dbReference type="EMBL" id="HE580267">
    <property type="protein sequence ID" value="CCD22342.1"/>
    <property type="molecule type" value="Genomic_DNA"/>
</dbReference>
<dbReference type="Proteomes" id="UP000000689">
    <property type="component" value="Chromosome 1"/>
</dbReference>
<dbReference type="HOGENOM" id="CLU_1678381_0_0_1"/>
<protein>
    <recommendedName>
        <fullName evidence="4">Secreted protein</fullName>
    </recommendedName>
</protein>
<evidence type="ECO:0000256" key="1">
    <source>
        <dbReference type="SAM" id="SignalP"/>
    </source>
</evidence>
<feature type="signal peptide" evidence="1">
    <location>
        <begin position="1"/>
        <end position="18"/>
    </location>
</feature>